<dbReference type="NCBIfam" id="TIGR03426">
    <property type="entry name" value="shape_MreD"/>
    <property type="match status" value="1"/>
</dbReference>
<dbReference type="eggNOG" id="COG2891">
    <property type="taxonomic scope" value="Bacteria"/>
</dbReference>
<proteinExistence type="inferred from homology"/>
<evidence type="ECO:0000256" key="1">
    <source>
        <dbReference type="ARBA" id="ARBA00004651"/>
    </source>
</evidence>
<evidence type="ECO:0000256" key="7">
    <source>
        <dbReference type="ARBA" id="ARBA00023136"/>
    </source>
</evidence>
<gene>
    <name evidence="9" type="ordered locus">Corgl_0855</name>
</gene>
<keyword evidence="5" id="KW-0133">Cell shape</keyword>
<comment type="similarity">
    <text evidence="2">Belongs to the MreD family.</text>
</comment>
<evidence type="ECO:0000313" key="9">
    <source>
        <dbReference type="EMBL" id="AEB06968.1"/>
    </source>
</evidence>
<sequence length="181" mass="18924">MAYAVTGAERRLEGALIAAAVVLQLALAPQISIAGGRINFMLILAAVTALDGNERGAVLTGFACGLLYDLSAPVPIGLMALMLTLASFALARVSPPGSSVPSLASIRSVVMFSFAVSILYALLLMLMGRESDPFVALVEHGLTSAILTALIAVPFLFVKGSGNAKRAGARRLRSVRLKERR</sequence>
<organism evidence="9 10">
    <name type="scientific">Coriobacterium glomerans (strain ATCC 49209 / DSM 20642 / JCM 10262 / PW2)</name>
    <dbReference type="NCBI Taxonomy" id="700015"/>
    <lineage>
        <taxon>Bacteria</taxon>
        <taxon>Bacillati</taxon>
        <taxon>Actinomycetota</taxon>
        <taxon>Coriobacteriia</taxon>
        <taxon>Coriobacteriales</taxon>
        <taxon>Coriobacteriaceae</taxon>
        <taxon>Coriobacterium</taxon>
    </lineage>
</organism>
<dbReference type="AlphaFoldDB" id="F2N7S6"/>
<protein>
    <submittedName>
        <fullName evidence="9">Rod shape-determining protein MreD</fullName>
    </submittedName>
</protein>
<dbReference type="STRING" id="700015.Corgl_0855"/>
<dbReference type="GO" id="GO:0008360">
    <property type="term" value="P:regulation of cell shape"/>
    <property type="evidence" value="ECO:0007669"/>
    <property type="project" value="UniProtKB-KW"/>
</dbReference>
<evidence type="ECO:0000256" key="8">
    <source>
        <dbReference type="SAM" id="Phobius"/>
    </source>
</evidence>
<feature type="transmembrane region" description="Helical" evidence="8">
    <location>
        <begin position="12"/>
        <end position="33"/>
    </location>
</feature>
<reference evidence="10" key="1">
    <citation type="journal article" date="2013" name="Stand. Genomic Sci.">
        <title>Complete genome sequence of Coriobacterium glomerans type strain (PW2(T)) from the midgut of Pyrrhocoris apterus L. (red soldier bug).</title>
        <authorList>
            <person name="Stackebrandt E."/>
            <person name="Zeytun A."/>
            <person name="Lapidus A."/>
            <person name="Nolan M."/>
            <person name="Lucas S."/>
            <person name="Hammon N."/>
            <person name="Deshpande S."/>
            <person name="Cheng J.F."/>
            <person name="Tapia R."/>
            <person name="Goodwin L.A."/>
            <person name="Pitluck S."/>
            <person name="Liolios K."/>
            <person name="Pagani I."/>
            <person name="Ivanova N."/>
            <person name="Mavromatis K."/>
            <person name="Mikhailova N."/>
            <person name="Huntemann M."/>
            <person name="Pati A."/>
            <person name="Chen A."/>
            <person name="Palaniappan K."/>
            <person name="Chang Y.J."/>
            <person name="Land M."/>
            <person name="Hauser L."/>
            <person name="Rohde M."/>
            <person name="Pukall R."/>
            <person name="Goker M."/>
            <person name="Detter J.C."/>
            <person name="Woyke T."/>
            <person name="Bristow J."/>
            <person name="Eisen J.A."/>
            <person name="Markowitz V."/>
            <person name="Hugenholtz P."/>
            <person name="Kyrpides N.C."/>
            <person name="Klenk H.P."/>
        </authorList>
    </citation>
    <scope>NUCLEOTIDE SEQUENCE</scope>
    <source>
        <strain evidence="10">ATCC 49209 / DSM 20642 / JCM 10262 / PW2</strain>
    </source>
</reference>
<feature type="transmembrane region" description="Helical" evidence="8">
    <location>
        <begin position="106"/>
        <end position="128"/>
    </location>
</feature>
<dbReference type="EMBL" id="CP002628">
    <property type="protein sequence ID" value="AEB06968.1"/>
    <property type="molecule type" value="Genomic_DNA"/>
</dbReference>
<accession>F2N7S6</accession>
<feature type="transmembrane region" description="Helical" evidence="8">
    <location>
        <begin position="134"/>
        <end position="158"/>
    </location>
</feature>
<comment type="subcellular location">
    <subcellularLocation>
        <location evidence="1">Cell membrane</location>
        <topology evidence="1">Multi-pass membrane protein</topology>
    </subcellularLocation>
</comment>
<dbReference type="HOGENOM" id="CLU_123189_0_0_11"/>
<keyword evidence="7 8" id="KW-0472">Membrane</keyword>
<dbReference type="InterPro" id="IPR007227">
    <property type="entry name" value="Cell_shape_determining_MreD"/>
</dbReference>
<dbReference type="RefSeq" id="WP_013708711.1">
    <property type="nucleotide sequence ID" value="NC_015389.1"/>
</dbReference>
<keyword evidence="3" id="KW-1003">Cell membrane</keyword>
<name>F2N7S6_CORGP</name>
<keyword evidence="6 8" id="KW-1133">Transmembrane helix</keyword>
<dbReference type="Proteomes" id="UP000006851">
    <property type="component" value="Chromosome"/>
</dbReference>
<evidence type="ECO:0000256" key="6">
    <source>
        <dbReference type="ARBA" id="ARBA00022989"/>
    </source>
</evidence>
<feature type="transmembrane region" description="Helical" evidence="8">
    <location>
        <begin position="76"/>
        <end position="94"/>
    </location>
</feature>
<evidence type="ECO:0000256" key="3">
    <source>
        <dbReference type="ARBA" id="ARBA00022475"/>
    </source>
</evidence>
<keyword evidence="10" id="KW-1185">Reference proteome</keyword>
<evidence type="ECO:0000256" key="5">
    <source>
        <dbReference type="ARBA" id="ARBA00022960"/>
    </source>
</evidence>
<dbReference type="Pfam" id="PF04093">
    <property type="entry name" value="MreD"/>
    <property type="match status" value="1"/>
</dbReference>
<evidence type="ECO:0000313" key="10">
    <source>
        <dbReference type="Proteomes" id="UP000006851"/>
    </source>
</evidence>
<dbReference type="KEGG" id="cgo:Corgl_0855"/>
<evidence type="ECO:0000256" key="4">
    <source>
        <dbReference type="ARBA" id="ARBA00022692"/>
    </source>
</evidence>
<dbReference type="GO" id="GO:0005886">
    <property type="term" value="C:plasma membrane"/>
    <property type="evidence" value="ECO:0007669"/>
    <property type="project" value="UniProtKB-SubCell"/>
</dbReference>
<keyword evidence="4 8" id="KW-0812">Transmembrane</keyword>
<evidence type="ECO:0000256" key="2">
    <source>
        <dbReference type="ARBA" id="ARBA00007776"/>
    </source>
</evidence>